<evidence type="ECO:0000313" key="3">
    <source>
        <dbReference type="EMBL" id="TGN63064.1"/>
    </source>
</evidence>
<comment type="caution">
    <text evidence="3">The sequence shown here is derived from an EMBL/GenBank/DDBJ whole genome shotgun (WGS) entry which is preliminary data.</text>
</comment>
<evidence type="ECO:0000256" key="1">
    <source>
        <dbReference type="ARBA" id="ARBA00022801"/>
    </source>
</evidence>
<accession>A0A4Z1BZE4</accession>
<dbReference type="OrthoDB" id="9787070at2"/>
<comment type="similarity">
    <text evidence="2">Belongs to the 2H phosphoesterase superfamily. ThpR family.</text>
</comment>
<dbReference type="Pfam" id="PF13563">
    <property type="entry name" value="2_5_RNA_ligase2"/>
    <property type="match status" value="1"/>
</dbReference>
<feature type="short sequence motif" description="HXTX 2" evidence="2">
    <location>
        <begin position="130"/>
        <end position="133"/>
    </location>
</feature>
<dbReference type="HAMAP" id="MF_01940">
    <property type="entry name" value="RNA_CPDase"/>
    <property type="match status" value="1"/>
</dbReference>
<organism evidence="3 4">
    <name type="scientific">Nocardioides eburneiflavus</name>
    <dbReference type="NCBI Taxonomy" id="2518372"/>
    <lineage>
        <taxon>Bacteria</taxon>
        <taxon>Bacillati</taxon>
        <taxon>Actinomycetota</taxon>
        <taxon>Actinomycetes</taxon>
        <taxon>Propionibacteriales</taxon>
        <taxon>Nocardioidaceae</taxon>
        <taxon>Nocardioides</taxon>
    </lineage>
</organism>
<sequence length="188" mass="20944">MTRMFVAAVPPEDAVADLDGFLAVRRDAAAYRWTVPEQWHLTLAFTEDVPDRSLDDLEVRLERAARRRRPVRLRLAGGGAFPHPDRARVLFARLDTDDAGRTELDRLATGCRAAMAKAGARVDGQRFRAHLTLARLGGPDNVTSWVRLLDGYEGPEWELDEVALVASHLGEGPRRRPRHEVVGTYALG</sequence>
<dbReference type="EC" id="3.1.4.58" evidence="2"/>
<feature type="active site" description="Proton acceptor" evidence="2">
    <location>
        <position position="130"/>
    </location>
</feature>
<dbReference type="PANTHER" id="PTHR35561:SF1">
    <property type="entry name" value="RNA 2',3'-CYCLIC PHOSPHODIESTERASE"/>
    <property type="match status" value="1"/>
</dbReference>
<dbReference type="RefSeq" id="WP_135837606.1">
    <property type="nucleotide sequence ID" value="NZ_SRRO01000001.1"/>
</dbReference>
<dbReference type="EMBL" id="SRRO01000001">
    <property type="protein sequence ID" value="TGN63064.1"/>
    <property type="molecule type" value="Genomic_DNA"/>
</dbReference>
<dbReference type="GO" id="GO:0004113">
    <property type="term" value="F:2',3'-cyclic-nucleotide 3'-phosphodiesterase activity"/>
    <property type="evidence" value="ECO:0007669"/>
    <property type="project" value="InterPro"/>
</dbReference>
<dbReference type="InterPro" id="IPR004175">
    <property type="entry name" value="RNA_CPDase"/>
</dbReference>
<dbReference type="Gene3D" id="3.90.1140.10">
    <property type="entry name" value="Cyclic phosphodiesterase"/>
    <property type="match status" value="1"/>
</dbReference>
<proteinExistence type="inferred from homology"/>
<name>A0A4Z1BZE4_9ACTN</name>
<comment type="catalytic activity">
    <reaction evidence="2">
        <text>a 3'-end 2',3'-cyclophospho-ribonucleotide-RNA + H2O = a 3'-end 2'-phospho-ribonucleotide-RNA + H(+)</text>
        <dbReference type="Rhea" id="RHEA:11828"/>
        <dbReference type="Rhea" id="RHEA-COMP:10464"/>
        <dbReference type="Rhea" id="RHEA-COMP:17353"/>
        <dbReference type="ChEBI" id="CHEBI:15377"/>
        <dbReference type="ChEBI" id="CHEBI:15378"/>
        <dbReference type="ChEBI" id="CHEBI:83064"/>
        <dbReference type="ChEBI" id="CHEBI:173113"/>
        <dbReference type="EC" id="3.1.4.58"/>
    </reaction>
</comment>
<dbReference type="Proteomes" id="UP000297496">
    <property type="component" value="Unassembled WGS sequence"/>
</dbReference>
<evidence type="ECO:0000256" key="2">
    <source>
        <dbReference type="HAMAP-Rule" id="MF_01940"/>
    </source>
</evidence>
<dbReference type="InterPro" id="IPR009097">
    <property type="entry name" value="Cyclic_Pdiesterase"/>
</dbReference>
<protein>
    <recommendedName>
        <fullName evidence="2">RNA 2',3'-cyclic phosphodiesterase</fullName>
        <shortName evidence="2">RNA 2',3'-CPDase</shortName>
        <ecNumber evidence="2">3.1.4.58</ecNumber>
    </recommendedName>
</protein>
<keyword evidence="4" id="KW-1185">Reference proteome</keyword>
<dbReference type="NCBIfam" id="TIGR02258">
    <property type="entry name" value="2_5_ligase"/>
    <property type="match status" value="1"/>
</dbReference>
<dbReference type="PANTHER" id="PTHR35561">
    <property type="entry name" value="RNA 2',3'-CYCLIC PHOSPHODIESTERASE"/>
    <property type="match status" value="1"/>
</dbReference>
<reference evidence="3 4" key="1">
    <citation type="submission" date="2019-04" db="EMBL/GenBank/DDBJ databases">
        <title>Three New Species of Nocardioides, Nocardioides euryhalodurans sp. nov., Nocardioides seonyuensis sp. nov. and Nocardioides eburneoflavus sp. nov. Isolated from Soil.</title>
        <authorList>
            <person name="Roh S.G."/>
            <person name="Lee C."/>
            <person name="Kim M.-K."/>
            <person name="Kim S.B."/>
        </authorList>
    </citation>
    <scope>NUCLEOTIDE SEQUENCE [LARGE SCALE GENOMIC DNA]</scope>
    <source>
        <strain evidence="3 4">MMS17-SY213</strain>
    </source>
</reference>
<feature type="active site" description="Proton donor" evidence="2">
    <location>
        <position position="40"/>
    </location>
</feature>
<dbReference type="AlphaFoldDB" id="A0A4Z1BZE4"/>
<gene>
    <name evidence="3" type="primary">thpR</name>
    <name evidence="3" type="ORF">EXE59_03210</name>
</gene>
<dbReference type="SUPFAM" id="SSF55144">
    <property type="entry name" value="LigT-like"/>
    <property type="match status" value="1"/>
</dbReference>
<evidence type="ECO:0000313" key="4">
    <source>
        <dbReference type="Proteomes" id="UP000297496"/>
    </source>
</evidence>
<comment type="function">
    <text evidence="2">Hydrolyzes RNA 2',3'-cyclic phosphodiester to an RNA 2'-phosphomonoester.</text>
</comment>
<keyword evidence="1 2" id="KW-0378">Hydrolase</keyword>
<feature type="short sequence motif" description="HXTX 1" evidence="2">
    <location>
        <begin position="40"/>
        <end position="43"/>
    </location>
</feature>
<dbReference type="GO" id="GO:0008664">
    <property type="term" value="F:RNA 2',3'-cyclic 3'-phosphodiesterase activity"/>
    <property type="evidence" value="ECO:0007669"/>
    <property type="project" value="UniProtKB-EC"/>
</dbReference>